<dbReference type="Proteomes" id="UP001595792">
    <property type="component" value="Unassembled WGS sequence"/>
</dbReference>
<sequence>MPKKIMLCDDEVDILDITTFILEDEGYEIISTSNSLVAEQMFIKELPDLLIIDLWMPGISGDQIIKSLKKRDIFKNIPMIILSASDKAKLTSIACGADAFIAKPYDIDEFLVTISKYIN</sequence>
<dbReference type="PANTHER" id="PTHR44591:SF3">
    <property type="entry name" value="RESPONSE REGULATORY DOMAIN-CONTAINING PROTEIN"/>
    <property type="match status" value="1"/>
</dbReference>
<dbReference type="InterPro" id="IPR001789">
    <property type="entry name" value="Sig_transdc_resp-reg_receiver"/>
</dbReference>
<evidence type="ECO:0000313" key="4">
    <source>
        <dbReference type="EMBL" id="MFC4198630.1"/>
    </source>
</evidence>
<reference evidence="5" key="1">
    <citation type="journal article" date="2019" name="Int. J. Syst. Evol. Microbiol.">
        <title>The Global Catalogue of Microorganisms (GCM) 10K type strain sequencing project: providing services to taxonomists for standard genome sequencing and annotation.</title>
        <authorList>
            <consortium name="The Broad Institute Genomics Platform"/>
            <consortium name="The Broad Institute Genome Sequencing Center for Infectious Disease"/>
            <person name="Wu L."/>
            <person name="Ma J."/>
        </authorList>
    </citation>
    <scope>NUCLEOTIDE SEQUENCE [LARGE SCALE GENOMIC DNA]</scope>
    <source>
        <strain evidence="5">CCM 8689</strain>
    </source>
</reference>
<keyword evidence="5" id="KW-1185">Reference proteome</keyword>
<dbReference type="InterPro" id="IPR050595">
    <property type="entry name" value="Bact_response_regulator"/>
</dbReference>
<dbReference type="Pfam" id="PF00072">
    <property type="entry name" value="Response_reg"/>
    <property type="match status" value="1"/>
</dbReference>
<feature type="domain" description="Response regulatory" evidence="3">
    <location>
        <begin position="4"/>
        <end position="118"/>
    </location>
</feature>
<accession>A0ABV8NNN7</accession>
<dbReference type="EMBL" id="JBHSBY010000141">
    <property type="protein sequence ID" value="MFC4198630.1"/>
    <property type="molecule type" value="Genomic_DNA"/>
</dbReference>
<dbReference type="SUPFAM" id="SSF52172">
    <property type="entry name" value="CheY-like"/>
    <property type="match status" value="1"/>
</dbReference>
<organism evidence="4 5">
    <name type="scientific">Pedobacter jamesrossensis</name>
    <dbReference type="NCBI Taxonomy" id="1908238"/>
    <lineage>
        <taxon>Bacteria</taxon>
        <taxon>Pseudomonadati</taxon>
        <taxon>Bacteroidota</taxon>
        <taxon>Sphingobacteriia</taxon>
        <taxon>Sphingobacteriales</taxon>
        <taxon>Sphingobacteriaceae</taxon>
        <taxon>Pedobacter</taxon>
    </lineage>
</organism>
<dbReference type="RefSeq" id="WP_378962648.1">
    <property type="nucleotide sequence ID" value="NZ_JBHRXC010000016.1"/>
</dbReference>
<dbReference type="PROSITE" id="PS50110">
    <property type="entry name" value="RESPONSE_REGULATORY"/>
    <property type="match status" value="1"/>
</dbReference>
<proteinExistence type="predicted"/>
<feature type="modified residue" description="4-aspartylphosphate" evidence="2">
    <location>
        <position position="53"/>
    </location>
</feature>
<dbReference type="InterPro" id="IPR011006">
    <property type="entry name" value="CheY-like_superfamily"/>
</dbReference>
<evidence type="ECO:0000259" key="3">
    <source>
        <dbReference type="PROSITE" id="PS50110"/>
    </source>
</evidence>
<evidence type="ECO:0000256" key="1">
    <source>
        <dbReference type="ARBA" id="ARBA00022553"/>
    </source>
</evidence>
<name>A0ABV8NNN7_9SPHI</name>
<dbReference type="SMART" id="SM00448">
    <property type="entry name" value="REC"/>
    <property type="match status" value="1"/>
</dbReference>
<keyword evidence="1 2" id="KW-0597">Phosphoprotein</keyword>
<comment type="caution">
    <text evidence="4">The sequence shown here is derived from an EMBL/GenBank/DDBJ whole genome shotgun (WGS) entry which is preliminary data.</text>
</comment>
<dbReference type="CDD" id="cd00156">
    <property type="entry name" value="REC"/>
    <property type="match status" value="1"/>
</dbReference>
<dbReference type="PANTHER" id="PTHR44591">
    <property type="entry name" value="STRESS RESPONSE REGULATOR PROTEIN 1"/>
    <property type="match status" value="1"/>
</dbReference>
<protein>
    <submittedName>
        <fullName evidence="4">Response regulator</fullName>
    </submittedName>
</protein>
<evidence type="ECO:0000256" key="2">
    <source>
        <dbReference type="PROSITE-ProRule" id="PRU00169"/>
    </source>
</evidence>
<dbReference type="Gene3D" id="3.40.50.2300">
    <property type="match status" value="1"/>
</dbReference>
<gene>
    <name evidence="4" type="ORF">ACFOUY_18135</name>
</gene>
<evidence type="ECO:0000313" key="5">
    <source>
        <dbReference type="Proteomes" id="UP001595792"/>
    </source>
</evidence>